<sequence>LPEQADPLPNIRPRESADRQRRRLRFVEQMDRERLAERGASEQLESAIRNYETAFRMQTAVPELVDLSAETAATRRLYGLESPVRETVAYGQQCLLARRLVERGVRFIELTCLARPADPGQIGNPWDQHGGLKTGHAEMARQVDQPIAGLIQDLKQRGLFEETVIVWAGEFGRTPFAQGTDGRDHNPFGFSVWLAGGGIRGGTVLGATDELGYYAVEDISTVYDLWATVLHVLGVDHESLTYRFGGRDFRLTDVHGQVLEKILQSSG</sequence>
<organism evidence="2 3">
    <name type="scientific">Planctomyces bekefii</name>
    <dbReference type="NCBI Taxonomy" id="1653850"/>
    <lineage>
        <taxon>Bacteria</taxon>
        <taxon>Pseudomonadati</taxon>
        <taxon>Planctomycetota</taxon>
        <taxon>Planctomycetia</taxon>
        <taxon>Planctomycetales</taxon>
        <taxon>Planctomycetaceae</taxon>
        <taxon>Planctomyces</taxon>
    </lineage>
</organism>
<evidence type="ECO:0000313" key="2">
    <source>
        <dbReference type="EMBL" id="TWW08244.1"/>
    </source>
</evidence>
<dbReference type="Proteomes" id="UP000321083">
    <property type="component" value="Unassembled WGS sequence"/>
</dbReference>
<reference evidence="2 3" key="2">
    <citation type="submission" date="2019-08" db="EMBL/GenBank/DDBJ databases">
        <authorList>
            <person name="Henke P."/>
        </authorList>
    </citation>
    <scope>NUCLEOTIDE SEQUENCE [LARGE SCALE GENOMIC DNA]</scope>
    <source>
        <strain evidence="2">Phe10_nw2017</strain>
    </source>
</reference>
<keyword evidence="3" id="KW-1185">Reference proteome</keyword>
<comment type="caution">
    <text evidence="2">The sequence shown here is derived from an EMBL/GenBank/DDBJ whole genome shotgun (WGS) entry which is preliminary data.</text>
</comment>
<dbReference type="EMBL" id="SRHE01000767">
    <property type="protein sequence ID" value="TWW08244.1"/>
    <property type="molecule type" value="Genomic_DNA"/>
</dbReference>
<dbReference type="Gene3D" id="3.40.720.10">
    <property type="entry name" value="Alkaline Phosphatase, subunit A"/>
    <property type="match status" value="1"/>
</dbReference>
<dbReference type="InterPro" id="IPR010869">
    <property type="entry name" value="DUF1501"/>
</dbReference>
<dbReference type="PANTHER" id="PTHR43737:SF1">
    <property type="entry name" value="DUF1501 DOMAIN-CONTAINING PROTEIN"/>
    <property type="match status" value="1"/>
</dbReference>
<reference evidence="2 3" key="1">
    <citation type="submission" date="2019-08" db="EMBL/GenBank/DDBJ databases">
        <title>100 year-old enigma solved: identification of Planctomyces bekefii, the type genus and species of the phylum Planctomycetes.</title>
        <authorList>
            <person name="Svetlana D.N."/>
            <person name="Overmann J."/>
        </authorList>
    </citation>
    <scope>NUCLEOTIDE SEQUENCE [LARGE SCALE GENOMIC DNA]</scope>
    <source>
        <strain evidence="2">Phe10_nw2017</strain>
    </source>
</reference>
<dbReference type="InterPro" id="IPR017850">
    <property type="entry name" value="Alkaline_phosphatase_core_sf"/>
</dbReference>
<accession>A0A5C6M4X3</accession>
<dbReference type="AlphaFoldDB" id="A0A5C6M4X3"/>
<evidence type="ECO:0000313" key="3">
    <source>
        <dbReference type="Proteomes" id="UP000321083"/>
    </source>
</evidence>
<feature type="region of interest" description="Disordered" evidence="1">
    <location>
        <begin position="1"/>
        <end position="20"/>
    </location>
</feature>
<dbReference type="SUPFAM" id="SSF53649">
    <property type="entry name" value="Alkaline phosphatase-like"/>
    <property type="match status" value="1"/>
</dbReference>
<evidence type="ECO:0008006" key="4">
    <source>
        <dbReference type="Google" id="ProtNLM"/>
    </source>
</evidence>
<dbReference type="PANTHER" id="PTHR43737">
    <property type="entry name" value="BLL7424 PROTEIN"/>
    <property type="match status" value="1"/>
</dbReference>
<gene>
    <name evidence="2" type="ORF">E3A20_26260</name>
</gene>
<protein>
    <recommendedName>
        <fullName evidence="4">Sulfatase</fullName>
    </recommendedName>
</protein>
<evidence type="ECO:0000256" key="1">
    <source>
        <dbReference type="SAM" id="MobiDB-lite"/>
    </source>
</evidence>
<name>A0A5C6M4X3_9PLAN</name>
<feature type="non-terminal residue" evidence="2">
    <location>
        <position position="1"/>
    </location>
</feature>
<proteinExistence type="predicted"/>
<dbReference type="Pfam" id="PF07394">
    <property type="entry name" value="DUF1501"/>
    <property type="match status" value="1"/>
</dbReference>